<sequence length="168" mass="18548">MEQRQRRNGWQDPAASRKLTTPSRFVDEAKDKQERGIFGAAIDTDLEATLSQRKSGLARSNELLSGIVYGPHSAPDSNDLALAVTPRRRCRETPKSGTRRRRGPNREQVCSATAETTLVPPQCTDKCTMREEGTPLTVQVTTGTEVSAQVRTPATRTVLFPLKSKLRA</sequence>
<name>A0A9J6G9P9_HAELO</name>
<proteinExistence type="predicted"/>
<dbReference type="VEuPathDB" id="VectorBase:HLOH_054870"/>
<gene>
    <name evidence="2" type="ORF">HPB48_010893</name>
</gene>
<dbReference type="AlphaFoldDB" id="A0A9J6G9P9"/>
<dbReference type="EMBL" id="JABSTR010000005">
    <property type="protein sequence ID" value="KAH9371208.1"/>
    <property type="molecule type" value="Genomic_DNA"/>
</dbReference>
<keyword evidence="3" id="KW-1185">Reference proteome</keyword>
<organism evidence="2 3">
    <name type="scientific">Haemaphysalis longicornis</name>
    <name type="common">Bush tick</name>
    <dbReference type="NCBI Taxonomy" id="44386"/>
    <lineage>
        <taxon>Eukaryota</taxon>
        <taxon>Metazoa</taxon>
        <taxon>Ecdysozoa</taxon>
        <taxon>Arthropoda</taxon>
        <taxon>Chelicerata</taxon>
        <taxon>Arachnida</taxon>
        <taxon>Acari</taxon>
        <taxon>Parasitiformes</taxon>
        <taxon>Ixodida</taxon>
        <taxon>Ixodoidea</taxon>
        <taxon>Ixodidae</taxon>
        <taxon>Haemaphysalinae</taxon>
        <taxon>Haemaphysalis</taxon>
    </lineage>
</organism>
<feature type="region of interest" description="Disordered" evidence="1">
    <location>
        <begin position="1"/>
        <end position="32"/>
    </location>
</feature>
<accession>A0A9J6G9P9</accession>
<evidence type="ECO:0000313" key="3">
    <source>
        <dbReference type="Proteomes" id="UP000821853"/>
    </source>
</evidence>
<dbReference type="Proteomes" id="UP000821853">
    <property type="component" value="Chromosome 3"/>
</dbReference>
<evidence type="ECO:0000256" key="1">
    <source>
        <dbReference type="SAM" id="MobiDB-lite"/>
    </source>
</evidence>
<protein>
    <submittedName>
        <fullName evidence="2">Uncharacterized protein</fullName>
    </submittedName>
</protein>
<feature type="region of interest" description="Disordered" evidence="1">
    <location>
        <begin position="89"/>
        <end position="108"/>
    </location>
</feature>
<evidence type="ECO:0000313" key="2">
    <source>
        <dbReference type="EMBL" id="KAH9371208.1"/>
    </source>
</evidence>
<comment type="caution">
    <text evidence="2">The sequence shown here is derived from an EMBL/GenBank/DDBJ whole genome shotgun (WGS) entry which is preliminary data.</text>
</comment>
<reference evidence="2 3" key="1">
    <citation type="journal article" date="2020" name="Cell">
        <title>Large-Scale Comparative Analyses of Tick Genomes Elucidate Their Genetic Diversity and Vector Capacities.</title>
        <authorList>
            <consortium name="Tick Genome and Microbiome Consortium (TIGMIC)"/>
            <person name="Jia N."/>
            <person name="Wang J."/>
            <person name="Shi W."/>
            <person name="Du L."/>
            <person name="Sun Y."/>
            <person name="Zhan W."/>
            <person name="Jiang J.F."/>
            <person name="Wang Q."/>
            <person name="Zhang B."/>
            <person name="Ji P."/>
            <person name="Bell-Sakyi L."/>
            <person name="Cui X.M."/>
            <person name="Yuan T.T."/>
            <person name="Jiang B.G."/>
            <person name="Yang W.F."/>
            <person name="Lam T.T."/>
            <person name="Chang Q.C."/>
            <person name="Ding S.J."/>
            <person name="Wang X.J."/>
            <person name="Zhu J.G."/>
            <person name="Ruan X.D."/>
            <person name="Zhao L."/>
            <person name="Wei J.T."/>
            <person name="Ye R.Z."/>
            <person name="Que T.C."/>
            <person name="Du C.H."/>
            <person name="Zhou Y.H."/>
            <person name="Cheng J.X."/>
            <person name="Dai P.F."/>
            <person name="Guo W.B."/>
            <person name="Han X.H."/>
            <person name="Huang E.J."/>
            <person name="Li L.F."/>
            <person name="Wei W."/>
            <person name="Gao Y.C."/>
            <person name="Liu J.Z."/>
            <person name="Shao H.Z."/>
            <person name="Wang X."/>
            <person name="Wang C.C."/>
            <person name="Yang T.C."/>
            <person name="Huo Q.B."/>
            <person name="Li W."/>
            <person name="Chen H.Y."/>
            <person name="Chen S.E."/>
            <person name="Zhou L.G."/>
            <person name="Ni X.B."/>
            <person name="Tian J.H."/>
            <person name="Sheng Y."/>
            <person name="Liu T."/>
            <person name="Pan Y.S."/>
            <person name="Xia L.Y."/>
            <person name="Li J."/>
            <person name="Zhao F."/>
            <person name="Cao W.C."/>
        </authorList>
    </citation>
    <scope>NUCLEOTIDE SEQUENCE [LARGE SCALE GENOMIC DNA]</scope>
    <source>
        <strain evidence="2">HaeL-2018</strain>
    </source>
</reference>